<comment type="caution">
    <text evidence="4">The sequence shown here is derived from an EMBL/GenBank/DDBJ whole genome shotgun (WGS) entry which is preliminary data.</text>
</comment>
<dbReference type="SMART" id="SM00822">
    <property type="entry name" value="PKS_KR"/>
    <property type="match status" value="1"/>
</dbReference>
<organism evidence="4">
    <name type="scientific">mine drainage metagenome</name>
    <dbReference type="NCBI Taxonomy" id="410659"/>
    <lineage>
        <taxon>unclassified sequences</taxon>
        <taxon>metagenomes</taxon>
        <taxon>ecological metagenomes</taxon>
    </lineage>
</organism>
<reference evidence="4" key="1">
    <citation type="submission" date="2009-10" db="EMBL/GenBank/DDBJ databases">
        <title>Diversity of trophic interactions inside an arsenic-rich microbial ecosystem.</title>
        <authorList>
            <person name="Bertin P.N."/>
            <person name="Heinrich-Salmeron A."/>
            <person name="Pelletier E."/>
            <person name="Goulhen-Chollet F."/>
            <person name="Arsene-Ploetze F."/>
            <person name="Gallien S."/>
            <person name="Calteau A."/>
            <person name="Vallenet D."/>
            <person name="Casiot C."/>
            <person name="Chane-Woon-Ming B."/>
            <person name="Giloteaux L."/>
            <person name="Barakat M."/>
            <person name="Bonnefoy V."/>
            <person name="Bruneel O."/>
            <person name="Chandler M."/>
            <person name="Cleiss J."/>
            <person name="Duran R."/>
            <person name="Elbaz-Poulichet F."/>
            <person name="Fonknechten N."/>
            <person name="Lauga B."/>
            <person name="Mornico D."/>
            <person name="Ortet P."/>
            <person name="Schaeffer C."/>
            <person name="Siguier P."/>
            <person name="Alexander Thil Smith A."/>
            <person name="Van Dorsselaer A."/>
            <person name="Weissenbach J."/>
            <person name="Medigue C."/>
            <person name="Le Paslier D."/>
        </authorList>
    </citation>
    <scope>NUCLEOTIDE SEQUENCE</scope>
</reference>
<dbReference type="Gene3D" id="3.40.50.720">
    <property type="entry name" value="NAD(P)-binding Rossmann-like Domain"/>
    <property type="match status" value="1"/>
</dbReference>
<evidence type="ECO:0000259" key="3">
    <source>
        <dbReference type="SMART" id="SM00822"/>
    </source>
</evidence>
<dbReference type="SUPFAM" id="SSF51735">
    <property type="entry name" value="NAD(P)-binding Rossmann-fold domains"/>
    <property type="match status" value="1"/>
</dbReference>
<protein>
    <submittedName>
        <fullName evidence="4">3-oxoacyl-(Acyl-carrier-protein) reductase (3-ketoacyl-acyl carrier protein reductase)</fullName>
        <ecNumber evidence="4">1.1.1.100</ecNumber>
    </submittedName>
</protein>
<evidence type="ECO:0000256" key="2">
    <source>
        <dbReference type="ARBA" id="ARBA00023002"/>
    </source>
</evidence>
<dbReference type="GO" id="GO:0004316">
    <property type="term" value="F:3-oxoacyl-[acyl-carrier-protein] reductase (NADPH) activity"/>
    <property type="evidence" value="ECO:0007669"/>
    <property type="project" value="UniProtKB-EC"/>
</dbReference>
<dbReference type="PANTHER" id="PTHR42879">
    <property type="entry name" value="3-OXOACYL-(ACYL-CARRIER-PROTEIN) REDUCTASE"/>
    <property type="match status" value="1"/>
</dbReference>
<keyword evidence="2 4" id="KW-0560">Oxidoreductase</keyword>
<dbReference type="Pfam" id="PF13561">
    <property type="entry name" value="adh_short_C2"/>
    <property type="match status" value="1"/>
</dbReference>
<dbReference type="PROSITE" id="PS00061">
    <property type="entry name" value="ADH_SHORT"/>
    <property type="match status" value="1"/>
</dbReference>
<dbReference type="InterPro" id="IPR002347">
    <property type="entry name" value="SDR_fam"/>
</dbReference>
<proteinExistence type="inferred from homology"/>
<dbReference type="EC" id="1.1.1.100" evidence="4"/>
<dbReference type="InterPro" id="IPR050259">
    <property type="entry name" value="SDR"/>
</dbReference>
<evidence type="ECO:0000256" key="1">
    <source>
        <dbReference type="ARBA" id="ARBA00006484"/>
    </source>
</evidence>
<dbReference type="InterPro" id="IPR036291">
    <property type="entry name" value="NAD(P)-bd_dom_sf"/>
</dbReference>
<dbReference type="PRINTS" id="PR00081">
    <property type="entry name" value="GDHRDH"/>
</dbReference>
<dbReference type="AlphaFoldDB" id="E6QPR3"/>
<dbReference type="FunFam" id="3.40.50.720:FF:000173">
    <property type="entry name" value="3-oxoacyl-[acyl-carrier protein] reductase"/>
    <property type="match status" value="1"/>
</dbReference>
<dbReference type="GO" id="GO:0032787">
    <property type="term" value="P:monocarboxylic acid metabolic process"/>
    <property type="evidence" value="ECO:0007669"/>
    <property type="project" value="UniProtKB-ARBA"/>
</dbReference>
<comment type="similarity">
    <text evidence="1">Belongs to the short-chain dehydrogenases/reductases (SDR) family.</text>
</comment>
<dbReference type="PRINTS" id="PR00080">
    <property type="entry name" value="SDRFAMILY"/>
</dbReference>
<evidence type="ECO:0000313" key="4">
    <source>
        <dbReference type="EMBL" id="CBI09234.1"/>
    </source>
</evidence>
<accession>E6QPR3</accession>
<sequence length="251" mass="27163">MSNAARVKNKWVLVTGGTRGIGKGLVEEFCRANYDVVFTYQNSHDVAKMLEESIGNANGEAFGYCCDGADEAAVKLFGQKTLIQRGAPYAIVNNVGITRDTVLMRMETEQWLDVINVNLNSTFYAIRVFIESMLEQGEGVILQMTSVSGLKGNAGQTNYSASKGALIGMTRSLALELGRFKIRVNAIAPGYIETEMLADIPEKKAKAIKDSIPLRRLGTVKEVASLAVYLASQDAAYITGQTFVIDGGLTS</sequence>
<name>E6QPR3_9ZZZZ</name>
<dbReference type="InterPro" id="IPR057326">
    <property type="entry name" value="KR_dom"/>
</dbReference>
<feature type="domain" description="Ketoreductase" evidence="3">
    <location>
        <begin position="10"/>
        <end position="190"/>
    </location>
</feature>
<gene>
    <name evidence="4" type="primary">fabG</name>
    <name evidence="4" type="ORF">CARN7_2899</name>
</gene>
<dbReference type="InterPro" id="IPR020904">
    <property type="entry name" value="Sc_DH/Rdtase_CS"/>
</dbReference>
<dbReference type="PANTHER" id="PTHR42879:SF2">
    <property type="entry name" value="3-OXOACYL-[ACYL-CARRIER-PROTEIN] REDUCTASE FABG"/>
    <property type="match status" value="1"/>
</dbReference>
<dbReference type="NCBIfam" id="NF009466">
    <property type="entry name" value="PRK12826.1-2"/>
    <property type="match status" value="1"/>
</dbReference>
<dbReference type="EMBL" id="CABR01000015">
    <property type="protein sequence ID" value="CBI09234.1"/>
    <property type="molecule type" value="Genomic_DNA"/>
</dbReference>